<dbReference type="InterPro" id="IPR035906">
    <property type="entry name" value="MetI-like_sf"/>
</dbReference>
<dbReference type="PANTHER" id="PTHR43357">
    <property type="entry name" value="INNER MEMBRANE ABC TRANSPORTER PERMEASE PROTEIN YDCV"/>
    <property type="match status" value="1"/>
</dbReference>
<sequence>MENENYMEITLDNSEVKKWKLSVKTNYEKILFYIVTGLFLIYTIFPVISVVLFSVSGKWNMTLLPEVWSLNAYRELFMNSLFWSSFARSFLVSFLVVLMDILIITAALLGVELSGNKKMMTLLETISIIPVALPGVVLALSTVTFYGEAFPLLLGSPVLLIFSEAVFAFPFMLWSLKNTFMSINAGVLYDASCTLGVPTWKFILKILVPSLKKGMLTGGIMVFTTTFNNFALAQLIVGSGWETYQVFLNKLMRIDGHMASAMVLTGTAMTFILVAVCSLTGKILKNQ</sequence>
<dbReference type="SUPFAM" id="SSF161098">
    <property type="entry name" value="MetI-like"/>
    <property type="match status" value="1"/>
</dbReference>
<dbReference type="PANTHER" id="PTHR43357:SF4">
    <property type="entry name" value="INNER MEMBRANE ABC TRANSPORTER PERMEASE PROTEIN YDCV"/>
    <property type="match status" value="1"/>
</dbReference>
<evidence type="ECO:0000256" key="5">
    <source>
        <dbReference type="ARBA" id="ARBA00022692"/>
    </source>
</evidence>
<keyword evidence="11" id="KW-1185">Reference proteome</keyword>
<dbReference type="KEGG" id="str:Sterm_3416"/>
<evidence type="ECO:0000256" key="3">
    <source>
        <dbReference type="ARBA" id="ARBA00022475"/>
    </source>
</evidence>
<dbReference type="InterPro" id="IPR000515">
    <property type="entry name" value="MetI-like"/>
</dbReference>
<dbReference type="GO" id="GO:0005886">
    <property type="term" value="C:plasma membrane"/>
    <property type="evidence" value="ECO:0007669"/>
    <property type="project" value="UniProtKB-SubCell"/>
</dbReference>
<dbReference type="Gene3D" id="1.10.3720.10">
    <property type="entry name" value="MetI-like"/>
    <property type="match status" value="1"/>
</dbReference>
<evidence type="ECO:0000256" key="6">
    <source>
        <dbReference type="ARBA" id="ARBA00022989"/>
    </source>
</evidence>
<dbReference type="AlphaFoldDB" id="D1AQJ5"/>
<dbReference type="eggNOG" id="COG1177">
    <property type="taxonomic scope" value="Bacteria"/>
</dbReference>
<dbReference type="Pfam" id="PF00528">
    <property type="entry name" value="BPD_transp_1"/>
    <property type="match status" value="1"/>
</dbReference>
<organism evidence="10 11">
    <name type="scientific">Sebaldella termitidis (strain ATCC 33386 / NCTC 11300)</name>
    <dbReference type="NCBI Taxonomy" id="526218"/>
    <lineage>
        <taxon>Bacteria</taxon>
        <taxon>Fusobacteriati</taxon>
        <taxon>Fusobacteriota</taxon>
        <taxon>Fusobacteriia</taxon>
        <taxon>Fusobacteriales</taxon>
        <taxon>Leptotrichiaceae</taxon>
        <taxon>Sebaldella</taxon>
    </lineage>
</organism>
<reference evidence="11" key="1">
    <citation type="submission" date="2009-09" db="EMBL/GenBank/DDBJ databases">
        <title>The complete chromosome of Sebaldella termitidis ATCC 33386.</title>
        <authorList>
            <consortium name="US DOE Joint Genome Institute (JGI-PGF)"/>
            <person name="Lucas S."/>
            <person name="Copeland A."/>
            <person name="Lapidus A."/>
            <person name="Glavina del Rio T."/>
            <person name="Dalin E."/>
            <person name="Tice H."/>
            <person name="Bruce D."/>
            <person name="Goodwin L."/>
            <person name="Pitluck S."/>
            <person name="Kyrpides N."/>
            <person name="Mavromatis K."/>
            <person name="Ivanova N."/>
            <person name="Mikhailova N."/>
            <person name="Sims D."/>
            <person name="Meincke L."/>
            <person name="Brettin T."/>
            <person name="Detter J.C."/>
            <person name="Han C."/>
            <person name="Larimer F."/>
            <person name="Land M."/>
            <person name="Hauser L."/>
            <person name="Markowitz V."/>
            <person name="Cheng J.F."/>
            <person name="Hugenholtz P."/>
            <person name="Woyke T."/>
            <person name="Wu D."/>
            <person name="Eisen J.A."/>
        </authorList>
    </citation>
    <scope>NUCLEOTIDE SEQUENCE [LARGE SCALE GENOMIC DNA]</scope>
    <source>
        <strain evidence="11">ATCC 33386 / NCTC 11300</strain>
    </source>
</reference>
<comment type="similarity">
    <text evidence="8">Belongs to the binding-protein-dependent transport system permease family.</text>
</comment>
<keyword evidence="6 8" id="KW-1133">Transmembrane helix</keyword>
<dbReference type="STRING" id="526218.Sterm_3416"/>
<keyword evidence="4" id="KW-0997">Cell inner membrane</keyword>
<dbReference type="PROSITE" id="PS50928">
    <property type="entry name" value="ABC_TM1"/>
    <property type="match status" value="1"/>
</dbReference>
<feature type="domain" description="ABC transmembrane type-1" evidence="9">
    <location>
        <begin position="86"/>
        <end position="275"/>
    </location>
</feature>
<dbReference type="GO" id="GO:0055085">
    <property type="term" value="P:transmembrane transport"/>
    <property type="evidence" value="ECO:0007669"/>
    <property type="project" value="InterPro"/>
</dbReference>
<evidence type="ECO:0000259" key="9">
    <source>
        <dbReference type="PROSITE" id="PS50928"/>
    </source>
</evidence>
<keyword evidence="7 8" id="KW-0472">Membrane</keyword>
<evidence type="ECO:0000313" key="10">
    <source>
        <dbReference type="EMBL" id="ACZ10255.1"/>
    </source>
</evidence>
<evidence type="ECO:0000256" key="8">
    <source>
        <dbReference type="RuleBase" id="RU363032"/>
    </source>
</evidence>
<evidence type="ECO:0000256" key="7">
    <source>
        <dbReference type="ARBA" id="ARBA00023136"/>
    </source>
</evidence>
<accession>D1AQJ5</accession>
<feature type="transmembrane region" description="Helical" evidence="8">
    <location>
        <begin position="30"/>
        <end position="55"/>
    </location>
</feature>
<evidence type="ECO:0000256" key="2">
    <source>
        <dbReference type="ARBA" id="ARBA00022448"/>
    </source>
</evidence>
<feature type="transmembrane region" description="Helical" evidence="8">
    <location>
        <begin position="152"/>
        <end position="174"/>
    </location>
</feature>
<reference evidence="10 11" key="2">
    <citation type="journal article" date="2010" name="Stand. Genomic Sci.">
        <title>Complete genome sequence of Sebaldella termitidis type strain (NCTC 11300).</title>
        <authorList>
            <person name="Harmon-Smith M."/>
            <person name="Celia L."/>
            <person name="Chertkov O."/>
            <person name="Lapidus A."/>
            <person name="Copeland A."/>
            <person name="Glavina Del Rio T."/>
            <person name="Nolan M."/>
            <person name="Lucas S."/>
            <person name="Tice H."/>
            <person name="Cheng J.F."/>
            <person name="Han C."/>
            <person name="Detter J.C."/>
            <person name="Bruce D."/>
            <person name="Goodwin L."/>
            <person name="Pitluck S."/>
            <person name="Pati A."/>
            <person name="Liolios K."/>
            <person name="Ivanova N."/>
            <person name="Mavromatis K."/>
            <person name="Mikhailova N."/>
            <person name="Chen A."/>
            <person name="Palaniappan K."/>
            <person name="Land M."/>
            <person name="Hauser L."/>
            <person name="Chang Y.J."/>
            <person name="Jeffries C.D."/>
            <person name="Brettin T."/>
            <person name="Goker M."/>
            <person name="Beck B."/>
            <person name="Bristow J."/>
            <person name="Eisen J.A."/>
            <person name="Markowitz V."/>
            <person name="Hugenholtz P."/>
            <person name="Kyrpides N.C."/>
            <person name="Klenk H.P."/>
            <person name="Chen F."/>
        </authorList>
    </citation>
    <scope>NUCLEOTIDE SEQUENCE [LARGE SCALE GENOMIC DNA]</scope>
    <source>
        <strain evidence="11">ATCC 33386 / NCTC 11300</strain>
    </source>
</reference>
<evidence type="ECO:0000256" key="4">
    <source>
        <dbReference type="ARBA" id="ARBA00022519"/>
    </source>
</evidence>
<name>D1AQJ5_SEBTE</name>
<dbReference type="RefSeq" id="WP_012862837.1">
    <property type="nucleotide sequence ID" value="NC_013517.1"/>
</dbReference>
<dbReference type="EMBL" id="CP001739">
    <property type="protein sequence ID" value="ACZ10255.1"/>
    <property type="molecule type" value="Genomic_DNA"/>
</dbReference>
<feature type="transmembrane region" description="Helical" evidence="8">
    <location>
        <begin position="86"/>
        <end position="110"/>
    </location>
</feature>
<feature type="transmembrane region" description="Helical" evidence="8">
    <location>
        <begin position="215"/>
        <end position="237"/>
    </location>
</feature>
<evidence type="ECO:0000256" key="1">
    <source>
        <dbReference type="ARBA" id="ARBA00004429"/>
    </source>
</evidence>
<comment type="subcellular location">
    <subcellularLocation>
        <location evidence="1">Cell inner membrane</location>
        <topology evidence="1">Multi-pass membrane protein</topology>
    </subcellularLocation>
    <subcellularLocation>
        <location evidence="8">Cell membrane</location>
        <topology evidence="8">Multi-pass membrane protein</topology>
    </subcellularLocation>
</comment>
<gene>
    <name evidence="10" type="ordered locus">Sterm_3416</name>
</gene>
<keyword evidence="5 8" id="KW-0812">Transmembrane</keyword>
<dbReference type="HOGENOM" id="CLU_016047_3_2_0"/>
<proteinExistence type="inferred from homology"/>
<feature type="transmembrane region" description="Helical" evidence="8">
    <location>
        <begin position="122"/>
        <end position="146"/>
    </location>
</feature>
<evidence type="ECO:0000313" key="11">
    <source>
        <dbReference type="Proteomes" id="UP000000845"/>
    </source>
</evidence>
<feature type="transmembrane region" description="Helical" evidence="8">
    <location>
        <begin position="257"/>
        <end position="279"/>
    </location>
</feature>
<protein>
    <submittedName>
        <fullName evidence="10">Binding-protein-dependent transport systems inner membrane component</fullName>
    </submittedName>
</protein>
<dbReference type="Proteomes" id="UP000000845">
    <property type="component" value="Chromosome"/>
</dbReference>
<keyword evidence="2 8" id="KW-0813">Transport</keyword>
<keyword evidence="3" id="KW-1003">Cell membrane</keyword>